<feature type="domain" description="Smf/DprA SLOG" evidence="2">
    <location>
        <begin position="79"/>
        <end position="287"/>
    </location>
</feature>
<evidence type="ECO:0000259" key="3">
    <source>
        <dbReference type="Pfam" id="PF17782"/>
    </source>
</evidence>
<organism evidence="4">
    <name type="scientific">candidate division WOR-3 bacterium</name>
    <dbReference type="NCBI Taxonomy" id="2052148"/>
    <lineage>
        <taxon>Bacteria</taxon>
        <taxon>Bacteria division WOR-3</taxon>
    </lineage>
</organism>
<comment type="caution">
    <text evidence="4">The sequence shown here is derived from an EMBL/GenBank/DDBJ whole genome shotgun (WGS) entry which is preliminary data.</text>
</comment>
<protein>
    <submittedName>
        <fullName evidence="4">DNA-protecting protein DprA</fullName>
    </submittedName>
</protein>
<evidence type="ECO:0000313" key="4">
    <source>
        <dbReference type="EMBL" id="HGQ55028.1"/>
    </source>
</evidence>
<dbReference type="NCBIfam" id="TIGR00732">
    <property type="entry name" value="dprA"/>
    <property type="match status" value="1"/>
</dbReference>
<dbReference type="GO" id="GO:0009294">
    <property type="term" value="P:DNA-mediated transformation"/>
    <property type="evidence" value="ECO:0007669"/>
    <property type="project" value="InterPro"/>
</dbReference>
<dbReference type="AlphaFoldDB" id="A0A7V4FG30"/>
<name>A0A7V4FG30_UNCW3</name>
<dbReference type="PANTHER" id="PTHR43022">
    <property type="entry name" value="PROTEIN SMF"/>
    <property type="match status" value="1"/>
</dbReference>
<dbReference type="Pfam" id="PF02481">
    <property type="entry name" value="DNA_processg_A"/>
    <property type="match status" value="1"/>
</dbReference>
<evidence type="ECO:0000259" key="2">
    <source>
        <dbReference type="Pfam" id="PF02481"/>
    </source>
</evidence>
<dbReference type="Pfam" id="PF17782">
    <property type="entry name" value="WHD_DprA"/>
    <property type="match status" value="1"/>
</dbReference>
<dbReference type="InterPro" id="IPR003488">
    <property type="entry name" value="DprA"/>
</dbReference>
<proteinExistence type="inferred from homology"/>
<gene>
    <name evidence="4" type="primary">dprA</name>
    <name evidence="4" type="ORF">ENU28_01015</name>
</gene>
<accession>A0A7V4FG30</accession>
<dbReference type="InterPro" id="IPR041614">
    <property type="entry name" value="DprA_WH"/>
</dbReference>
<dbReference type="SUPFAM" id="SSF47781">
    <property type="entry name" value="RuvA domain 2-like"/>
    <property type="match status" value="1"/>
</dbReference>
<dbReference type="Gene3D" id="3.40.50.450">
    <property type="match status" value="1"/>
</dbReference>
<dbReference type="InterPro" id="IPR036388">
    <property type="entry name" value="WH-like_DNA-bd_sf"/>
</dbReference>
<evidence type="ECO:0000256" key="1">
    <source>
        <dbReference type="ARBA" id="ARBA00006525"/>
    </source>
</evidence>
<dbReference type="InterPro" id="IPR057666">
    <property type="entry name" value="DrpA_SLOG"/>
</dbReference>
<dbReference type="Gene3D" id="1.10.10.10">
    <property type="entry name" value="Winged helix-like DNA-binding domain superfamily/Winged helix DNA-binding domain"/>
    <property type="match status" value="1"/>
</dbReference>
<dbReference type="EMBL" id="DTBX01000039">
    <property type="protein sequence ID" value="HGQ55028.1"/>
    <property type="molecule type" value="Genomic_DNA"/>
</dbReference>
<comment type="similarity">
    <text evidence="1">Belongs to the DprA/Smf family.</text>
</comment>
<reference evidence="4" key="1">
    <citation type="journal article" date="2020" name="mSystems">
        <title>Genome- and Community-Level Interaction Insights into Carbon Utilization and Element Cycling Functions of Hydrothermarchaeota in Hydrothermal Sediment.</title>
        <authorList>
            <person name="Zhou Z."/>
            <person name="Liu Y."/>
            <person name="Xu W."/>
            <person name="Pan J."/>
            <person name="Luo Z.H."/>
            <person name="Li M."/>
        </authorList>
    </citation>
    <scope>NUCLEOTIDE SEQUENCE [LARGE SCALE GENOMIC DNA]</scope>
    <source>
        <strain evidence="4">SpSt-655</strain>
    </source>
</reference>
<sequence length="361" mass="40900">MEEKEIKYLLLYSLPKMTERKIRNLLNYFKDIDKIFQADKEEILKVDGIDEEIYNFLKEGIDKEIEEKIKIAEKLKVKIVSFLDKEYPRNLLRFSDFPPLLFIRGEIKEEDSLALAIIGTRKAGEYSQMVAYRLAKELSSYGITIVSGLARGIDSSAHKGAIENDGRTIAVLGCGIDICYPPENKRLMEEIAEKGAVISEFNISTPPESYNFPQRNRIIAGLSLGVIAVACSIASGVLNTCEWAINYGIEVFACPGPLFKKEYEGTNKLIKDGAKIVTKIEDILEELSIPLKKELKEMGIEIELNKEEKEILAVVNENPIYIDEIAEKLNRPINEILEILLMLEMKGIVKELPGKRYMKSV</sequence>
<dbReference type="InterPro" id="IPR010994">
    <property type="entry name" value="RuvA_2-like"/>
</dbReference>
<feature type="domain" description="DprA winged helix" evidence="3">
    <location>
        <begin position="303"/>
        <end position="355"/>
    </location>
</feature>
<dbReference type="PANTHER" id="PTHR43022:SF1">
    <property type="entry name" value="PROTEIN SMF"/>
    <property type="match status" value="1"/>
</dbReference>
<dbReference type="SUPFAM" id="SSF102405">
    <property type="entry name" value="MCP/YpsA-like"/>
    <property type="match status" value="1"/>
</dbReference>